<dbReference type="SMART" id="SM00346">
    <property type="entry name" value="HTH_ICLR"/>
    <property type="match status" value="1"/>
</dbReference>
<organism evidence="7 8">
    <name type="scientific">Zoogloea oleivorans</name>
    <dbReference type="NCBI Taxonomy" id="1552750"/>
    <lineage>
        <taxon>Bacteria</taxon>
        <taxon>Pseudomonadati</taxon>
        <taxon>Pseudomonadota</taxon>
        <taxon>Betaproteobacteria</taxon>
        <taxon>Rhodocyclales</taxon>
        <taxon>Zoogloeaceae</taxon>
        <taxon>Zoogloea</taxon>
    </lineage>
</organism>
<keyword evidence="1" id="KW-0805">Transcription regulation</keyword>
<keyword evidence="8" id="KW-1185">Reference proteome</keyword>
<keyword evidence="3" id="KW-0804">Transcription</keyword>
<dbReference type="InterPro" id="IPR036390">
    <property type="entry name" value="WH_DNA-bd_sf"/>
</dbReference>
<dbReference type="InterPro" id="IPR050707">
    <property type="entry name" value="HTH_MetabolicPath_Reg"/>
</dbReference>
<dbReference type="GO" id="GO:0045892">
    <property type="term" value="P:negative regulation of DNA-templated transcription"/>
    <property type="evidence" value="ECO:0007669"/>
    <property type="project" value="TreeGrafter"/>
</dbReference>
<dbReference type="PROSITE" id="PS51077">
    <property type="entry name" value="HTH_ICLR"/>
    <property type="match status" value="1"/>
</dbReference>
<protein>
    <submittedName>
        <fullName evidence="7">IclR family transcriptional regulator</fullName>
    </submittedName>
</protein>
<name>A0A6C2D6T8_9RHOO</name>
<dbReference type="Gene3D" id="1.10.10.10">
    <property type="entry name" value="Winged helix-like DNA-binding domain superfamily/Winged helix DNA-binding domain"/>
    <property type="match status" value="1"/>
</dbReference>
<dbReference type="Pfam" id="PF01614">
    <property type="entry name" value="IclR_C"/>
    <property type="match status" value="1"/>
</dbReference>
<evidence type="ECO:0000259" key="5">
    <source>
        <dbReference type="PROSITE" id="PS51077"/>
    </source>
</evidence>
<evidence type="ECO:0000259" key="6">
    <source>
        <dbReference type="PROSITE" id="PS51078"/>
    </source>
</evidence>
<dbReference type="PROSITE" id="PS51078">
    <property type="entry name" value="ICLR_ED"/>
    <property type="match status" value="1"/>
</dbReference>
<gene>
    <name evidence="7" type="ORF">ETQ85_01425</name>
</gene>
<reference evidence="7 8" key="1">
    <citation type="submission" date="2019-01" db="EMBL/GenBank/DDBJ databases">
        <title>Zoogloea oleivorans genome sequencing and assembly.</title>
        <authorList>
            <person name="Tancsics A."/>
            <person name="Farkas M."/>
            <person name="Kriszt B."/>
            <person name="Maroti G."/>
            <person name="Horvath B."/>
        </authorList>
    </citation>
    <scope>NUCLEOTIDE SEQUENCE [LARGE SCALE GENOMIC DNA]</scope>
    <source>
        <strain evidence="7 8">Buc</strain>
    </source>
</reference>
<evidence type="ECO:0000256" key="3">
    <source>
        <dbReference type="ARBA" id="ARBA00023163"/>
    </source>
</evidence>
<feature type="domain" description="IclR-ED" evidence="6">
    <location>
        <begin position="102"/>
        <end position="282"/>
    </location>
</feature>
<evidence type="ECO:0000256" key="2">
    <source>
        <dbReference type="ARBA" id="ARBA00023125"/>
    </source>
</evidence>
<proteinExistence type="predicted"/>
<dbReference type="AlphaFoldDB" id="A0A6C2D6T8"/>
<evidence type="ECO:0000313" key="7">
    <source>
        <dbReference type="EMBL" id="TYC62240.1"/>
    </source>
</evidence>
<evidence type="ECO:0000256" key="4">
    <source>
        <dbReference type="SAM" id="MobiDB-lite"/>
    </source>
</evidence>
<comment type="caution">
    <text evidence="7">The sequence shown here is derived from an EMBL/GenBank/DDBJ whole genome shotgun (WGS) entry which is preliminary data.</text>
</comment>
<dbReference type="EMBL" id="SDKK01000001">
    <property type="protein sequence ID" value="TYC62240.1"/>
    <property type="molecule type" value="Genomic_DNA"/>
</dbReference>
<feature type="domain" description="HTH iclR-type" evidence="5">
    <location>
        <begin position="40"/>
        <end position="101"/>
    </location>
</feature>
<keyword evidence="2" id="KW-0238">DNA-binding</keyword>
<dbReference type="GO" id="GO:0003677">
    <property type="term" value="F:DNA binding"/>
    <property type="evidence" value="ECO:0007669"/>
    <property type="project" value="UniProtKB-KW"/>
</dbReference>
<dbReference type="InterPro" id="IPR029016">
    <property type="entry name" value="GAF-like_dom_sf"/>
</dbReference>
<feature type="region of interest" description="Disordered" evidence="4">
    <location>
        <begin position="17"/>
        <end position="36"/>
    </location>
</feature>
<dbReference type="Gene3D" id="3.30.450.40">
    <property type="match status" value="1"/>
</dbReference>
<dbReference type="InterPro" id="IPR014757">
    <property type="entry name" value="Tscrpt_reg_IclR_C"/>
</dbReference>
<dbReference type="FunFam" id="1.10.10.10:FF:000056">
    <property type="entry name" value="IclR family transcriptional regulator"/>
    <property type="match status" value="1"/>
</dbReference>
<dbReference type="GO" id="GO:0003700">
    <property type="term" value="F:DNA-binding transcription factor activity"/>
    <property type="evidence" value="ECO:0007669"/>
    <property type="project" value="TreeGrafter"/>
</dbReference>
<dbReference type="SUPFAM" id="SSF46785">
    <property type="entry name" value="Winged helix' DNA-binding domain"/>
    <property type="match status" value="1"/>
</dbReference>
<feature type="compositionally biased region" description="Polar residues" evidence="4">
    <location>
        <begin position="17"/>
        <end position="35"/>
    </location>
</feature>
<dbReference type="SUPFAM" id="SSF55781">
    <property type="entry name" value="GAF domain-like"/>
    <property type="match status" value="1"/>
</dbReference>
<dbReference type="InterPro" id="IPR005471">
    <property type="entry name" value="Tscrpt_reg_IclR_N"/>
</dbReference>
<evidence type="ECO:0000313" key="8">
    <source>
        <dbReference type="Proteomes" id="UP000389128"/>
    </source>
</evidence>
<dbReference type="Pfam" id="PF09339">
    <property type="entry name" value="HTH_IclR"/>
    <property type="match status" value="1"/>
</dbReference>
<dbReference type="PANTHER" id="PTHR30136:SF35">
    <property type="entry name" value="HTH-TYPE TRANSCRIPTIONAL REGULATOR RV1719"/>
    <property type="match status" value="1"/>
</dbReference>
<dbReference type="OrthoDB" id="9807558at2"/>
<accession>A0A6C2D6T8</accession>
<sequence>MRQCGISLGEIRGPALTSLTTDRQAENPLSTQETPAKNPIQVIERMMTLLNVLAEHPDPVPLKQLAIETGLHPSTAHRILGAMTSSGFVERNETGIYRLGIRLLELGSLVKSRISLRETAMSAMLKLHATTGESVNLGIRAGDEIVYVERTSSGRSAVRVVHIVGARAPLHTTATGKLFLVEDGPQKVKDYAKRTGLPSSTPTSITTLQGLEKELDKVRRHGVAYDLDEVENGVRCIAAGIRDDSGELVAGLSLSTPSERFNPDWAPLIRQTADEISASLGYIPAPAR</sequence>
<dbReference type="PANTHER" id="PTHR30136">
    <property type="entry name" value="HELIX-TURN-HELIX TRANSCRIPTIONAL REGULATOR, ICLR FAMILY"/>
    <property type="match status" value="1"/>
</dbReference>
<evidence type="ECO:0000256" key="1">
    <source>
        <dbReference type="ARBA" id="ARBA00023015"/>
    </source>
</evidence>
<dbReference type="Proteomes" id="UP000389128">
    <property type="component" value="Unassembled WGS sequence"/>
</dbReference>
<dbReference type="InterPro" id="IPR036388">
    <property type="entry name" value="WH-like_DNA-bd_sf"/>
</dbReference>